<dbReference type="PATRIC" id="fig|448.7.peg.945"/>
<gene>
    <name evidence="3" type="ORF">Lery_0904</name>
</gene>
<evidence type="ECO:0000313" key="4">
    <source>
        <dbReference type="Proteomes" id="UP000054773"/>
    </source>
</evidence>
<dbReference type="InterPro" id="IPR003399">
    <property type="entry name" value="Mce/MlaD"/>
</dbReference>
<keyword evidence="1" id="KW-0472">Membrane</keyword>
<keyword evidence="4" id="KW-1185">Reference proteome</keyword>
<dbReference type="AlphaFoldDB" id="A0A0W0TS22"/>
<dbReference type="STRING" id="448.Lery_0904"/>
<dbReference type="PANTHER" id="PTHR36698">
    <property type="entry name" value="BLL5892 PROTEIN"/>
    <property type="match status" value="1"/>
</dbReference>
<evidence type="ECO:0000259" key="2">
    <source>
        <dbReference type="Pfam" id="PF02470"/>
    </source>
</evidence>
<proteinExistence type="predicted"/>
<accession>A0A0W0TS22</accession>
<reference evidence="3 4" key="1">
    <citation type="submission" date="2015-11" db="EMBL/GenBank/DDBJ databases">
        <title>Genomic analysis of 38 Legionella species identifies large and diverse effector repertoires.</title>
        <authorList>
            <person name="Burstein D."/>
            <person name="Amaro F."/>
            <person name="Zusman T."/>
            <person name="Lifshitz Z."/>
            <person name="Cohen O."/>
            <person name="Gilbert J.A."/>
            <person name="Pupko T."/>
            <person name="Shuman H.A."/>
            <person name="Segal G."/>
        </authorList>
    </citation>
    <scope>NUCLEOTIDE SEQUENCE [LARGE SCALE GENOMIC DNA]</scope>
    <source>
        <strain evidence="3 4">SE-32A-C8</strain>
    </source>
</reference>
<sequence>MPREHQERIYIGIGVFIFGAIVLAALSLIFMYKEYMHGKVETYTMFFKGSLNGLNVTSPITYRGVKIGEVKRIELTANKSKSNVAIPVYVEFFVEKSFVQKDNPIQILIDNGIVATITAPNILTGTASIELVPSENKQRTTPLIRTFHGYSMFPTETSNEDDMTANDTLRAARKTLRDISNLIRSREFKDTIVAIKDMAASIDKLAIAISERMPGTFVYFNDSMREVAKAAYSVRNLSDYLARHPESLLRGKS</sequence>
<evidence type="ECO:0000256" key="1">
    <source>
        <dbReference type="SAM" id="Phobius"/>
    </source>
</evidence>
<comment type="caution">
    <text evidence="3">The sequence shown here is derived from an EMBL/GenBank/DDBJ whole genome shotgun (WGS) entry which is preliminary data.</text>
</comment>
<keyword evidence="1" id="KW-1133">Transmembrane helix</keyword>
<feature type="transmembrane region" description="Helical" evidence="1">
    <location>
        <begin position="9"/>
        <end position="32"/>
    </location>
</feature>
<organism evidence="3 4">
    <name type="scientific">Legionella erythra</name>
    <dbReference type="NCBI Taxonomy" id="448"/>
    <lineage>
        <taxon>Bacteria</taxon>
        <taxon>Pseudomonadati</taxon>
        <taxon>Pseudomonadota</taxon>
        <taxon>Gammaproteobacteria</taxon>
        <taxon>Legionellales</taxon>
        <taxon>Legionellaceae</taxon>
        <taxon>Legionella</taxon>
    </lineage>
</organism>
<dbReference type="RefSeq" id="WP_058526072.1">
    <property type="nucleotide sequence ID" value="NZ_CAAAHY010000032.1"/>
</dbReference>
<protein>
    <submittedName>
        <fullName evidence="3">Putative transmembrane protein</fullName>
    </submittedName>
</protein>
<name>A0A0W0TS22_LEGER</name>
<dbReference type="PANTHER" id="PTHR36698:SF3">
    <property type="entry name" value="ABC-TYPE TRANSPORT AUXILIARY LIPOPROTEIN COMPONENT DOMAIN-CONTAINING PROTEIN"/>
    <property type="match status" value="1"/>
</dbReference>
<evidence type="ECO:0000313" key="3">
    <source>
        <dbReference type="EMBL" id="KTC98436.1"/>
    </source>
</evidence>
<feature type="domain" description="Mce/MlaD" evidence="2">
    <location>
        <begin position="42"/>
        <end position="133"/>
    </location>
</feature>
<dbReference type="Proteomes" id="UP000054773">
    <property type="component" value="Unassembled WGS sequence"/>
</dbReference>
<keyword evidence="1 3" id="KW-0812">Transmembrane</keyword>
<dbReference type="Pfam" id="PF02470">
    <property type="entry name" value="MlaD"/>
    <property type="match status" value="1"/>
</dbReference>
<dbReference type="EMBL" id="LNYA01000020">
    <property type="protein sequence ID" value="KTC98436.1"/>
    <property type="molecule type" value="Genomic_DNA"/>
</dbReference>
<dbReference type="OrthoDB" id="9806984at2"/>